<dbReference type="Gene3D" id="1.10.10.160">
    <property type="match status" value="1"/>
</dbReference>
<evidence type="ECO:0000313" key="16">
    <source>
        <dbReference type="Proteomes" id="UP000190274"/>
    </source>
</evidence>
<feature type="compositionally biased region" description="Polar residues" evidence="12">
    <location>
        <begin position="861"/>
        <end position="872"/>
    </location>
</feature>
<evidence type="ECO:0000259" key="14">
    <source>
        <dbReference type="PROSITE" id="PS51217"/>
    </source>
</evidence>
<feature type="domain" description="UvrD-like helicase C-terminal" evidence="14">
    <location>
        <begin position="309"/>
        <end position="641"/>
    </location>
</feature>
<comment type="similarity">
    <text evidence="1">Belongs to the helicase family. UvrD subfamily.</text>
</comment>
<feature type="binding site" evidence="11">
    <location>
        <begin position="28"/>
        <end position="35"/>
    </location>
    <ligand>
        <name>ATP</name>
        <dbReference type="ChEBI" id="CHEBI:30616"/>
    </ligand>
</feature>
<dbReference type="AlphaFoldDB" id="A0A1G4J0P2"/>
<keyword evidence="7" id="KW-0413">Isomerase</keyword>
<dbReference type="GO" id="GO:0003677">
    <property type="term" value="F:DNA binding"/>
    <property type="evidence" value="ECO:0007669"/>
    <property type="project" value="UniProtKB-KW"/>
</dbReference>
<feature type="region of interest" description="Disordered" evidence="12">
    <location>
        <begin position="608"/>
        <end position="627"/>
    </location>
</feature>
<dbReference type="SUPFAM" id="SSF52540">
    <property type="entry name" value="P-loop containing nucleoside triphosphate hydrolases"/>
    <property type="match status" value="1"/>
</dbReference>
<keyword evidence="5 11" id="KW-0067">ATP-binding</keyword>
<dbReference type="Pfam" id="PF00580">
    <property type="entry name" value="UvrD-helicase"/>
    <property type="match status" value="1"/>
</dbReference>
<dbReference type="GO" id="GO:0043138">
    <property type="term" value="F:3'-5' DNA helicase activity"/>
    <property type="evidence" value="ECO:0007669"/>
    <property type="project" value="UniProtKB-EC"/>
</dbReference>
<dbReference type="OrthoDB" id="1470711at2759"/>
<evidence type="ECO:0000256" key="2">
    <source>
        <dbReference type="ARBA" id="ARBA00022741"/>
    </source>
</evidence>
<evidence type="ECO:0000256" key="6">
    <source>
        <dbReference type="ARBA" id="ARBA00023125"/>
    </source>
</evidence>
<keyword evidence="16" id="KW-1185">Reference proteome</keyword>
<keyword evidence="2 11" id="KW-0547">Nucleotide-binding</keyword>
<name>A0A1G4J0P2_9SACH</name>
<sequence length="1088" mass="122891">MERFLSLLNEKQLESVVYDHTKALQVVAGPGTGKTKVLTTRVAYLLLEKGLSPNDIVITTFTKKATLEMIERIGFLLEGSGINPKSLWIGTFHSICARVLRQHGWRIELPKDWRTFSDNDTDPIFAKLVEKMPDQIRDYAHSYNRKINLLRPSATRDWAVHPAAVKKMVSWLKSEGLTADEYRARNDHDPALLHFYEQYQAELKSQHALDFDDLLLNAFKLLSKQRCLPNIKHVLVDEFQDTNSIQLNLMYLFARGNGTHSQGITAVGDPDQSIYAFRNALAGNFEDMITNCPIPCARIILVENYRSSQRILTTSEMLIKQQLTGRDDRLPLRAQFDSGFPPVHIQFPAKFLESRALARELIYLRSLPNLWNYNDFAMLVRQRRQIRPLEISLIEHRIPYKIVNGRAFWELKEINGMMDLMKCVYSDYEKNAFLRALQYPPRGVGAATVKKLEGLFTEYESPFEALKALSSLTQKNEMPVKVTGVISNFVQLIEKCRVILADATNSKVMGTLFEELYEGSGLRHEYLYLDGKKKADLGSKPEADYSNKRHLNILILAEHVANFKPMDGDLVHKEGTHGEDMEEDDEVNIHDVLREFIDSVNLYSTETEVDESKMSEKQIRQKKRREGEGFVTISTIHGAKGLEWPVVMIPGCVEGLIPCVYGNKDESDDSESDDDSDGGKTTGKSTNSPKKKRPKTNEGSLDEERRMFFVAQTRAKYLLYLTSTLTNDSESKYESSVPSRFLTTELVKTMCDEQKALDSLVSIQTLYYAAGKTPPTEVGDFSLEALIKDYKMFLSYRRERMIWKGATVIDASRIKIDENVNKATTNYGFTTAAMQLKNSPSSCSEKKYAPSISCKRERAQRTSSDLGTLSGNNTAPAYQLSRSHSNGSAAAKMYAPKPTVTRNIGKVRSFAPNADGNSQIRNRKDHLLSESDQKLESDQKPESDHLVLNSDKYNTGVRSLSDRQTNRCRRTIIADSIDLGEISDSESEPVVDIKREESSKATSITMKPETLRRSHPVEGLSYGARVADAKRLADSISSTIGQKRAPLPMNEQKKVKLEVAKNGADILSRLSQAKRRPTEPDDTVIVID</sequence>
<feature type="region of interest" description="Disordered" evidence="12">
    <location>
        <begin position="840"/>
        <end position="872"/>
    </location>
</feature>
<dbReference type="STRING" id="1266660.A0A1G4J0P2"/>
<dbReference type="InterPro" id="IPR000212">
    <property type="entry name" value="DNA_helicase_UvrD/REP"/>
</dbReference>
<evidence type="ECO:0000256" key="3">
    <source>
        <dbReference type="ARBA" id="ARBA00022801"/>
    </source>
</evidence>
<feature type="region of interest" description="Disordered" evidence="12">
    <location>
        <begin position="909"/>
        <end position="946"/>
    </location>
</feature>
<accession>A0A1G4J0P2</accession>
<evidence type="ECO:0000256" key="9">
    <source>
        <dbReference type="ARBA" id="ARBA00034808"/>
    </source>
</evidence>
<reference evidence="16" key="1">
    <citation type="submission" date="2016-03" db="EMBL/GenBank/DDBJ databases">
        <authorList>
            <person name="Devillers H."/>
        </authorList>
    </citation>
    <scope>NUCLEOTIDE SEQUENCE [LARGE SCALE GENOMIC DNA]</scope>
</reference>
<comment type="catalytic activity">
    <reaction evidence="10">
        <text>ATP + H2O = ADP + phosphate + H(+)</text>
        <dbReference type="Rhea" id="RHEA:13065"/>
        <dbReference type="ChEBI" id="CHEBI:15377"/>
        <dbReference type="ChEBI" id="CHEBI:15378"/>
        <dbReference type="ChEBI" id="CHEBI:30616"/>
        <dbReference type="ChEBI" id="CHEBI:43474"/>
        <dbReference type="ChEBI" id="CHEBI:456216"/>
        <dbReference type="EC" id="5.6.2.4"/>
    </reaction>
</comment>
<feature type="region of interest" description="Disordered" evidence="12">
    <location>
        <begin position="664"/>
        <end position="704"/>
    </location>
</feature>
<protein>
    <recommendedName>
        <fullName evidence="9">DNA 3'-5' helicase</fullName>
        <ecNumber evidence="9">5.6.2.4</ecNumber>
    </recommendedName>
</protein>
<dbReference type="Gene3D" id="1.10.486.10">
    <property type="entry name" value="PCRA, domain 4"/>
    <property type="match status" value="1"/>
</dbReference>
<keyword evidence="6" id="KW-0238">DNA-binding</keyword>
<evidence type="ECO:0000256" key="11">
    <source>
        <dbReference type="PROSITE-ProRule" id="PRU00560"/>
    </source>
</evidence>
<dbReference type="CDD" id="cd17932">
    <property type="entry name" value="DEXQc_UvrD"/>
    <property type="match status" value="1"/>
</dbReference>
<dbReference type="GO" id="GO:2000042">
    <property type="term" value="P:negative regulation of double-strand break repair via homologous recombination"/>
    <property type="evidence" value="ECO:0007669"/>
    <property type="project" value="EnsemblFungi"/>
</dbReference>
<feature type="compositionally biased region" description="Basic and acidic residues" evidence="12">
    <location>
        <begin position="610"/>
        <end position="619"/>
    </location>
</feature>
<dbReference type="Proteomes" id="UP000190274">
    <property type="component" value="Chromosome C"/>
</dbReference>
<gene>
    <name evidence="15" type="ORF">LADA_0C09758G</name>
</gene>
<dbReference type="Gene3D" id="3.40.50.300">
    <property type="entry name" value="P-loop containing nucleotide triphosphate hydrolases"/>
    <property type="match status" value="2"/>
</dbReference>
<dbReference type="GO" id="GO:0005524">
    <property type="term" value="F:ATP binding"/>
    <property type="evidence" value="ECO:0007669"/>
    <property type="project" value="UniProtKB-UniRule"/>
</dbReference>
<keyword evidence="3 11" id="KW-0378">Hydrolase</keyword>
<evidence type="ECO:0000256" key="1">
    <source>
        <dbReference type="ARBA" id="ARBA00009922"/>
    </source>
</evidence>
<dbReference type="GO" id="GO:0008047">
    <property type="term" value="F:enzyme activator activity"/>
    <property type="evidence" value="ECO:0007669"/>
    <property type="project" value="EnsemblFungi"/>
</dbReference>
<dbReference type="PROSITE" id="PS51198">
    <property type="entry name" value="UVRD_HELICASE_ATP_BIND"/>
    <property type="match status" value="1"/>
</dbReference>
<dbReference type="EC" id="5.6.2.4" evidence="9"/>
<dbReference type="GO" id="GO:0007127">
    <property type="term" value="P:meiosis I"/>
    <property type="evidence" value="ECO:0007669"/>
    <property type="project" value="EnsemblFungi"/>
</dbReference>
<feature type="compositionally biased region" description="Basic and acidic residues" evidence="12">
    <location>
        <begin position="844"/>
        <end position="860"/>
    </location>
</feature>
<evidence type="ECO:0000256" key="8">
    <source>
        <dbReference type="ARBA" id="ARBA00034617"/>
    </source>
</evidence>
<dbReference type="InterPro" id="IPR013986">
    <property type="entry name" value="DExx_box_DNA_helicase_dom_sf"/>
</dbReference>
<dbReference type="PANTHER" id="PTHR11070:SF2">
    <property type="entry name" value="ATP-DEPENDENT DNA HELICASE SRS2"/>
    <property type="match status" value="1"/>
</dbReference>
<dbReference type="GO" id="GO:0006303">
    <property type="term" value="P:double-strand break repair via nonhomologous end joining"/>
    <property type="evidence" value="ECO:0007669"/>
    <property type="project" value="EnsemblFungi"/>
</dbReference>
<feature type="compositionally biased region" description="Acidic residues" evidence="12">
    <location>
        <begin position="666"/>
        <end position="676"/>
    </location>
</feature>
<dbReference type="InterPro" id="IPR014016">
    <property type="entry name" value="UvrD-like_ATP-bd"/>
</dbReference>
<keyword evidence="4 11" id="KW-0347">Helicase</keyword>
<dbReference type="InterPro" id="IPR014017">
    <property type="entry name" value="DNA_helicase_UvrD-like_C"/>
</dbReference>
<dbReference type="Pfam" id="PF13361">
    <property type="entry name" value="UvrD_C"/>
    <property type="match status" value="1"/>
</dbReference>
<evidence type="ECO:0000256" key="10">
    <source>
        <dbReference type="ARBA" id="ARBA00048988"/>
    </source>
</evidence>
<organism evidence="15 16">
    <name type="scientific">Lachancea dasiensis</name>
    <dbReference type="NCBI Taxonomy" id="1072105"/>
    <lineage>
        <taxon>Eukaryota</taxon>
        <taxon>Fungi</taxon>
        <taxon>Dikarya</taxon>
        <taxon>Ascomycota</taxon>
        <taxon>Saccharomycotina</taxon>
        <taxon>Saccharomycetes</taxon>
        <taxon>Saccharomycetales</taxon>
        <taxon>Saccharomycetaceae</taxon>
        <taxon>Lachancea</taxon>
    </lineage>
</organism>
<evidence type="ECO:0000256" key="7">
    <source>
        <dbReference type="ARBA" id="ARBA00023235"/>
    </source>
</evidence>
<dbReference type="GO" id="GO:0042262">
    <property type="term" value="P:DNA protection"/>
    <property type="evidence" value="ECO:0007669"/>
    <property type="project" value="EnsemblFungi"/>
</dbReference>
<evidence type="ECO:0000256" key="5">
    <source>
        <dbReference type="ARBA" id="ARBA00022840"/>
    </source>
</evidence>
<feature type="compositionally biased region" description="Basic and acidic residues" evidence="12">
    <location>
        <begin position="925"/>
        <end position="945"/>
    </location>
</feature>
<evidence type="ECO:0000259" key="13">
    <source>
        <dbReference type="PROSITE" id="PS51198"/>
    </source>
</evidence>
<dbReference type="GO" id="GO:0000725">
    <property type="term" value="P:recombinational repair"/>
    <property type="evidence" value="ECO:0007669"/>
    <property type="project" value="TreeGrafter"/>
</dbReference>
<dbReference type="GO" id="GO:0005634">
    <property type="term" value="C:nucleus"/>
    <property type="evidence" value="ECO:0007669"/>
    <property type="project" value="EnsemblFungi"/>
</dbReference>
<dbReference type="PANTHER" id="PTHR11070">
    <property type="entry name" value="UVRD / RECB / PCRA DNA HELICASE FAMILY MEMBER"/>
    <property type="match status" value="1"/>
</dbReference>
<dbReference type="InterPro" id="IPR027417">
    <property type="entry name" value="P-loop_NTPase"/>
</dbReference>
<comment type="catalytic activity">
    <reaction evidence="8">
        <text>Couples ATP hydrolysis with the unwinding of duplex DNA by translocating in the 3'-5' direction.</text>
        <dbReference type="EC" id="5.6.2.4"/>
    </reaction>
</comment>
<proteinExistence type="inferred from homology"/>
<dbReference type="EMBL" id="LT598459">
    <property type="protein sequence ID" value="SCU83137.1"/>
    <property type="molecule type" value="Genomic_DNA"/>
</dbReference>
<dbReference type="PROSITE" id="PS51217">
    <property type="entry name" value="UVRD_HELICASE_CTER"/>
    <property type="match status" value="1"/>
</dbReference>
<evidence type="ECO:0000313" key="15">
    <source>
        <dbReference type="EMBL" id="SCU83137.1"/>
    </source>
</evidence>
<dbReference type="GO" id="GO:1990986">
    <property type="term" value="P:DNA recombinase disassembly"/>
    <property type="evidence" value="ECO:0007669"/>
    <property type="project" value="EnsemblFungi"/>
</dbReference>
<evidence type="ECO:0000256" key="12">
    <source>
        <dbReference type="SAM" id="MobiDB-lite"/>
    </source>
</evidence>
<feature type="domain" description="UvrD-like helicase ATP-binding" evidence="13">
    <location>
        <begin position="7"/>
        <end position="308"/>
    </location>
</feature>
<dbReference type="GO" id="GO:0016787">
    <property type="term" value="F:hydrolase activity"/>
    <property type="evidence" value="ECO:0007669"/>
    <property type="project" value="UniProtKB-UniRule"/>
</dbReference>
<evidence type="ECO:0000256" key="4">
    <source>
        <dbReference type="ARBA" id="ARBA00022806"/>
    </source>
</evidence>